<dbReference type="EMBL" id="LCJR01000005">
    <property type="protein sequence ID" value="KKT82522.1"/>
    <property type="molecule type" value="Genomic_DNA"/>
</dbReference>
<organism evidence="2 3">
    <name type="scientific">Candidatus Yanofskybacteria bacterium GW2011_GWA2_44_9</name>
    <dbReference type="NCBI Taxonomy" id="1619025"/>
    <lineage>
        <taxon>Bacteria</taxon>
        <taxon>Candidatus Yanofskyibacteriota</taxon>
    </lineage>
</organism>
<evidence type="ECO:0000259" key="1">
    <source>
        <dbReference type="PROSITE" id="PS50819"/>
    </source>
</evidence>
<dbReference type="InterPro" id="IPR006142">
    <property type="entry name" value="INTEIN"/>
</dbReference>
<proteinExistence type="predicted"/>
<dbReference type="PRINTS" id="PR00379">
    <property type="entry name" value="INTEIN"/>
</dbReference>
<name>A0A0G1MNZ1_9BACT</name>
<dbReference type="InterPro" id="IPR004042">
    <property type="entry name" value="Intein_endonuc_central"/>
</dbReference>
<dbReference type="Pfam" id="PF14528">
    <property type="entry name" value="LAGLIDADG_3"/>
    <property type="match status" value="2"/>
</dbReference>
<accession>A0A0G1MNZ1</accession>
<dbReference type="PROSITE" id="PS50819">
    <property type="entry name" value="INTEIN_ENDONUCLEASE"/>
    <property type="match status" value="1"/>
</dbReference>
<dbReference type="AlphaFoldDB" id="A0A0G1MNZ1"/>
<gene>
    <name evidence="2" type="ORF">UW79_C0005G0047</name>
</gene>
<dbReference type="GO" id="GO:0004519">
    <property type="term" value="F:endonuclease activity"/>
    <property type="evidence" value="ECO:0007669"/>
    <property type="project" value="InterPro"/>
</dbReference>
<feature type="domain" description="DOD-type homing endonuclease" evidence="1">
    <location>
        <begin position="4"/>
        <end position="146"/>
    </location>
</feature>
<dbReference type="Gene3D" id="3.10.28.10">
    <property type="entry name" value="Homing endonucleases"/>
    <property type="match status" value="1"/>
</dbReference>
<dbReference type="InterPro" id="IPR004860">
    <property type="entry name" value="LAGLIDADG_dom"/>
</dbReference>
<evidence type="ECO:0000313" key="3">
    <source>
        <dbReference type="Proteomes" id="UP000034032"/>
    </source>
</evidence>
<dbReference type="SUPFAM" id="SSF55608">
    <property type="entry name" value="Homing endonucleases"/>
    <property type="match status" value="2"/>
</dbReference>
<sequence>MAYVLGYWYADGSIYPSARGSYLSATSIDREIIYKIKDWLKSEHTIREEKPAGLNRKTRFILRIGNKSLYNALRKLGIYPSKSLTVKFPNIPSHFLSHFVRGYFDGDGCIFLEMRKGITRDRIIKRLSAIFTSGSQNFLVELCKLLGRSLKLKQSKIYRGHRSYQLRYFTSDSIELFKFMYGNCSRGAYLTRKFDYFGRYFKLRPQKLDVSIKKILDKHGHVAK</sequence>
<protein>
    <submittedName>
        <fullName evidence="2">Intein-containing protein</fullName>
    </submittedName>
</protein>
<dbReference type="InterPro" id="IPR027434">
    <property type="entry name" value="Homing_endonucl"/>
</dbReference>
<reference evidence="2 3" key="1">
    <citation type="journal article" date="2015" name="Nature">
        <title>rRNA introns, odd ribosomes, and small enigmatic genomes across a large radiation of phyla.</title>
        <authorList>
            <person name="Brown C.T."/>
            <person name="Hug L.A."/>
            <person name="Thomas B.C."/>
            <person name="Sharon I."/>
            <person name="Castelle C.J."/>
            <person name="Singh A."/>
            <person name="Wilkins M.J."/>
            <person name="Williams K.H."/>
            <person name="Banfield J.F."/>
        </authorList>
    </citation>
    <scope>NUCLEOTIDE SEQUENCE [LARGE SCALE GENOMIC DNA]</scope>
</reference>
<dbReference type="GO" id="GO:0016539">
    <property type="term" value="P:intein-mediated protein splicing"/>
    <property type="evidence" value="ECO:0007669"/>
    <property type="project" value="InterPro"/>
</dbReference>
<comment type="caution">
    <text evidence="2">The sequence shown here is derived from an EMBL/GenBank/DDBJ whole genome shotgun (WGS) entry which is preliminary data.</text>
</comment>
<evidence type="ECO:0000313" key="2">
    <source>
        <dbReference type="EMBL" id="KKT82522.1"/>
    </source>
</evidence>
<dbReference type="Proteomes" id="UP000034032">
    <property type="component" value="Unassembled WGS sequence"/>
</dbReference>